<reference evidence="2" key="1">
    <citation type="submission" date="2022-11" db="UniProtKB">
        <authorList>
            <consortium name="WormBaseParasite"/>
        </authorList>
    </citation>
    <scope>IDENTIFICATION</scope>
</reference>
<evidence type="ECO:0000313" key="1">
    <source>
        <dbReference type="Proteomes" id="UP000887580"/>
    </source>
</evidence>
<organism evidence="1 2">
    <name type="scientific">Panagrolaimus sp. PS1159</name>
    <dbReference type="NCBI Taxonomy" id="55785"/>
    <lineage>
        <taxon>Eukaryota</taxon>
        <taxon>Metazoa</taxon>
        <taxon>Ecdysozoa</taxon>
        <taxon>Nematoda</taxon>
        <taxon>Chromadorea</taxon>
        <taxon>Rhabditida</taxon>
        <taxon>Tylenchina</taxon>
        <taxon>Panagrolaimomorpha</taxon>
        <taxon>Panagrolaimoidea</taxon>
        <taxon>Panagrolaimidae</taxon>
        <taxon>Panagrolaimus</taxon>
    </lineage>
</organism>
<evidence type="ECO:0000313" key="2">
    <source>
        <dbReference type="WBParaSite" id="PS1159_v2.g22171.t1"/>
    </source>
</evidence>
<sequence length="591" mass="68627">MSQNLAETQQPAPSSLDDYIQQHQMPAAQQPVVHSDYKLFYYGGPSTSGHGHIPSSDQFQVEVMRDDEEMIIGHNTDQVRHEQQQPAPPSLHDHIQQHQIPAAQQPVGNSDFELYYYGGPSTSGHGHLPSSDQFQLEVPIKAMRDDEEMMIGHDTDQLQQEEPAPSSLDNHPTAQHVDYHTDFEFEDHHHDSPTTSEHDVISHERLPSSDSFKEEEVNKPLDEYSKLRNGESFLMHDTGLDDPDRILFFTTQKNLEHLKASAYWGINCVSKFVPRPFCVTWIIHGFYRFKAIPFVYILVRASNPSTFERAMKLLPEDVRPRHVMMDYNRKEYKLAQAFFPDARFHLCYFYFTSDIMKKIANFHWVSRYRRDEQFHLDVKCFMMLSFVKIPDVHRYFNVLKETFDAIYPDSINLGEFYAYMEEKWIGNPQEGKASEMPAELWNVYDSTLNQYPRTNNFFKTWLARYYGHFRSGYFMDEDQEISVHAFIDNIKMEQNVNEFSITRMNVGAELPQFGKINEDMLKIVKEYDNYQPLDYLRAISAASVAPPRSHKRKRSISRSSKSPARIATPSKSSSAATNSPMGSVRNVFVLH</sequence>
<proteinExistence type="predicted"/>
<dbReference type="Proteomes" id="UP000887580">
    <property type="component" value="Unplaced"/>
</dbReference>
<protein>
    <submittedName>
        <fullName evidence="2">MULE transposase domain-containing protein</fullName>
    </submittedName>
</protein>
<dbReference type="WBParaSite" id="PS1159_v2.g22171.t1">
    <property type="protein sequence ID" value="PS1159_v2.g22171.t1"/>
    <property type="gene ID" value="PS1159_v2.g22171"/>
</dbReference>
<accession>A0AC35G079</accession>
<name>A0AC35G079_9BILA</name>